<evidence type="ECO:0008006" key="6">
    <source>
        <dbReference type="Google" id="ProtNLM"/>
    </source>
</evidence>
<dbReference type="Pfam" id="PF07740">
    <property type="entry name" value="Toxin_12"/>
    <property type="match status" value="1"/>
</dbReference>
<comment type="subcellular location">
    <subcellularLocation>
        <location evidence="1">Secreted</location>
    </subcellularLocation>
</comment>
<evidence type="ECO:0000256" key="2">
    <source>
        <dbReference type="ARBA" id="ARBA00022525"/>
    </source>
</evidence>
<evidence type="ECO:0000256" key="3">
    <source>
        <dbReference type="ARBA" id="ARBA00023157"/>
    </source>
</evidence>
<sequence length="91" mass="10728">MHVFNGIFLWLLLASSLLIYCHSYVFIVTVPKLSPRRKEPPTCTLYLKQCHPDQDTCCPGLQCTNILYSYCLYPFETCYCMTKSYYYTENK</sequence>
<feature type="chain" id="PRO_5005583646" description="Granulins domain-containing protein" evidence="4">
    <location>
        <begin position="24"/>
        <end position="91"/>
    </location>
</feature>
<reference evidence="5" key="1">
    <citation type="submission" date="2015-07" db="EMBL/GenBank/DDBJ databases">
        <title>MeaNS - Measles Nucleotide Surveillance Program.</title>
        <authorList>
            <person name="Tran T."/>
            <person name="Druce J."/>
        </authorList>
    </citation>
    <scope>NUCLEOTIDE SEQUENCE</scope>
    <source>
        <strain evidence="5">UCB-OBI-ISO-001</strain>
        <tissue evidence="5">Gonad</tissue>
    </source>
</reference>
<organism evidence="5">
    <name type="scientific">Octopus bimaculoides</name>
    <name type="common">California two-spotted octopus</name>
    <dbReference type="NCBI Taxonomy" id="37653"/>
    <lineage>
        <taxon>Eukaryota</taxon>
        <taxon>Metazoa</taxon>
        <taxon>Spiralia</taxon>
        <taxon>Lophotrochozoa</taxon>
        <taxon>Mollusca</taxon>
        <taxon>Cephalopoda</taxon>
        <taxon>Coleoidea</taxon>
        <taxon>Octopodiformes</taxon>
        <taxon>Octopoda</taxon>
        <taxon>Incirrata</taxon>
        <taxon>Octopodidae</taxon>
        <taxon>Octopus</taxon>
    </lineage>
</organism>
<proteinExistence type="predicted"/>
<gene>
    <name evidence="5" type="ORF">OCBIM_22016604mg</name>
</gene>
<dbReference type="GO" id="GO:0005576">
    <property type="term" value="C:extracellular region"/>
    <property type="evidence" value="ECO:0007669"/>
    <property type="project" value="UniProtKB-SubCell"/>
</dbReference>
<name>A0A0L8HEK4_OCTBM</name>
<accession>A0A0L8HEK4</accession>
<dbReference type="AlphaFoldDB" id="A0A0L8HEK4"/>
<dbReference type="GO" id="GO:0008200">
    <property type="term" value="F:ion channel inhibitor activity"/>
    <property type="evidence" value="ECO:0007669"/>
    <property type="project" value="InterPro"/>
</dbReference>
<evidence type="ECO:0000313" key="5">
    <source>
        <dbReference type="EMBL" id="KOF87559.1"/>
    </source>
</evidence>
<protein>
    <recommendedName>
        <fullName evidence="6">Granulins domain-containing protein</fullName>
    </recommendedName>
</protein>
<keyword evidence="3" id="KW-1015">Disulfide bond</keyword>
<keyword evidence="4" id="KW-0732">Signal</keyword>
<keyword evidence="2" id="KW-0964">Secreted</keyword>
<evidence type="ECO:0000256" key="4">
    <source>
        <dbReference type="SAM" id="SignalP"/>
    </source>
</evidence>
<evidence type="ECO:0000256" key="1">
    <source>
        <dbReference type="ARBA" id="ARBA00004613"/>
    </source>
</evidence>
<feature type="signal peptide" evidence="4">
    <location>
        <begin position="1"/>
        <end position="23"/>
    </location>
</feature>
<dbReference type="InterPro" id="IPR011696">
    <property type="entry name" value="Huwentoxin-1"/>
</dbReference>
<dbReference type="EMBL" id="KQ418370">
    <property type="protein sequence ID" value="KOF87559.1"/>
    <property type="molecule type" value="Genomic_DNA"/>
</dbReference>